<evidence type="ECO:0000313" key="2">
    <source>
        <dbReference type="EnsemblPlants" id="Pp3c6_21290V3.1"/>
    </source>
</evidence>
<reference evidence="1 3" key="1">
    <citation type="journal article" date="2008" name="Science">
        <title>The Physcomitrella genome reveals evolutionary insights into the conquest of land by plants.</title>
        <authorList>
            <person name="Rensing S."/>
            <person name="Lang D."/>
            <person name="Zimmer A."/>
            <person name="Terry A."/>
            <person name="Salamov A."/>
            <person name="Shapiro H."/>
            <person name="Nishiyama T."/>
            <person name="Perroud P.-F."/>
            <person name="Lindquist E."/>
            <person name="Kamisugi Y."/>
            <person name="Tanahashi T."/>
            <person name="Sakakibara K."/>
            <person name="Fujita T."/>
            <person name="Oishi K."/>
            <person name="Shin-I T."/>
            <person name="Kuroki Y."/>
            <person name="Toyoda A."/>
            <person name="Suzuki Y."/>
            <person name="Hashimoto A."/>
            <person name="Yamaguchi K."/>
            <person name="Sugano A."/>
            <person name="Kohara Y."/>
            <person name="Fujiyama A."/>
            <person name="Anterola A."/>
            <person name="Aoki S."/>
            <person name="Ashton N."/>
            <person name="Barbazuk W.B."/>
            <person name="Barker E."/>
            <person name="Bennetzen J."/>
            <person name="Bezanilla M."/>
            <person name="Blankenship R."/>
            <person name="Cho S.H."/>
            <person name="Dutcher S."/>
            <person name="Estelle M."/>
            <person name="Fawcett J.A."/>
            <person name="Gundlach H."/>
            <person name="Hanada K."/>
            <person name="Heyl A."/>
            <person name="Hicks K.A."/>
            <person name="Hugh J."/>
            <person name="Lohr M."/>
            <person name="Mayer K."/>
            <person name="Melkozernov A."/>
            <person name="Murata T."/>
            <person name="Nelson D."/>
            <person name="Pils B."/>
            <person name="Prigge M."/>
            <person name="Reiss B."/>
            <person name="Renner T."/>
            <person name="Rombauts S."/>
            <person name="Rushton P."/>
            <person name="Sanderfoot A."/>
            <person name="Schween G."/>
            <person name="Shiu S.-H."/>
            <person name="Stueber K."/>
            <person name="Theodoulou F.L."/>
            <person name="Tu H."/>
            <person name="Van de Peer Y."/>
            <person name="Verrier P.J."/>
            <person name="Waters E."/>
            <person name="Wood A."/>
            <person name="Yang L."/>
            <person name="Cove D."/>
            <person name="Cuming A."/>
            <person name="Hasebe M."/>
            <person name="Lucas S."/>
            <person name="Mishler D.B."/>
            <person name="Reski R."/>
            <person name="Grigoriev I."/>
            <person name="Quatrano R.S."/>
            <person name="Boore J.L."/>
        </authorList>
    </citation>
    <scope>NUCLEOTIDE SEQUENCE [LARGE SCALE GENOMIC DNA]</scope>
    <source>
        <strain evidence="2 3">cv. Gransden 2004</strain>
    </source>
</reference>
<reference evidence="2" key="3">
    <citation type="submission" date="2020-12" db="UniProtKB">
        <authorList>
            <consortium name="EnsemblPlants"/>
        </authorList>
    </citation>
    <scope>IDENTIFICATION</scope>
</reference>
<dbReference type="Proteomes" id="UP000006727">
    <property type="component" value="Chromosome 6"/>
</dbReference>
<accession>A0A2K1KGJ4</accession>
<organism evidence="1">
    <name type="scientific">Physcomitrium patens</name>
    <name type="common">Spreading-leaved earth moss</name>
    <name type="synonym">Physcomitrella patens</name>
    <dbReference type="NCBI Taxonomy" id="3218"/>
    <lineage>
        <taxon>Eukaryota</taxon>
        <taxon>Viridiplantae</taxon>
        <taxon>Streptophyta</taxon>
        <taxon>Embryophyta</taxon>
        <taxon>Bryophyta</taxon>
        <taxon>Bryophytina</taxon>
        <taxon>Bryopsida</taxon>
        <taxon>Funariidae</taxon>
        <taxon>Funariales</taxon>
        <taxon>Funariaceae</taxon>
        <taxon>Physcomitrium</taxon>
    </lineage>
</organism>
<gene>
    <name evidence="1" type="ORF">PHYPA_009285</name>
</gene>
<evidence type="ECO:0000313" key="1">
    <source>
        <dbReference type="EMBL" id="PNR52910.1"/>
    </source>
</evidence>
<protein>
    <submittedName>
        <fullName evidence="1 2">Uncharacterized protein</fullName>
    </submittedName>
</protein>
<dbReference type="EMBL" id="ABEU02000006">
    <property type="protein sequence ID" value="PNR52910.1"/>
    <property type="molecule type" value="Genomic_DNA"/>
</dbReference>
<proteinExistence type="predicted"/>
<name>A0A2K1KGJ4_PHYPA</name>
<evidence type="ECO:0000313" key="3">
    <source>
        <dbReference type="Proteomes" id="UP000006727"/>
    </source>
</evidence>
<reference evidence="1 3" key="2">
    <citation type="journal article" date="2018" name="Plant J.">
        <title>The Physcomitrella patens chromosome-scale assembly reveals moss genome structure and evolution.</title>
        <authorList>
            <person name="Lang D."/>
            <person name="Ullrich K.K."/>
            <person name="Murat F."/>
            <person name="Fuchs J."/>
            <person name="Jenkins J."/>
            <person name="Haas F.B."/>
            <person name="Piednoel M."/>
            <person name="Gundlach H."/>
            <person name="Van Bel M."/>
            <person name="Meyberg R."/>
            <person name="Vives C."/>
            <person name="Morata J."/>
            <person name="Symeonidi A."/>
            <person name="Hiss M."/>
            <person name="Muchero W."/>
            <person name="Kamisugi Y."/>
            <person name="Saleh O."/>
            <person name="Blanc G."/>
            <person name="Decker E.L."/>
            <person name="van Gessel N."/>
            <person name="Grimwood J."/>
            <person name="Hayes R.D."/>
            <person name="Graham S.W."/>
            <person name="Gunter L.E."/>
            <person name="McDaniel S.F."/>
            <person name="Hoernstein S.N.W."/>
            <person name="Larsson A."/>
            <person name="Li F.W."/>
            <person name="Perroud P.F."/>
            <person name="Phillips J."/>
            <person name="Ranjan P."/>
            <person name="Rokshar D.S."/>
            <person name="Rothfels C.J."/>
            <person name="Schneider L."/>
            <person name="Shu S."/>
            <person name="Stevenson D.W."/>
            <person name="Thummler F."/>
            <person name="Tillich M."/>
            <person name="Villarreal Aguilar J.C."/>
            <person name="Widiez T."/>
            <person name="Wong G.K."/>
            <person name="Wymore A."/>
            <person name="Zhang Y."/>
            <person name="Zimmer A.D."/>
            <person name="Quatrano R.S."/>
            <person name="Mayer K.F.X."/>
            <person name="Goodstein D."/>
            <person name="Casacuberta J.M."/>
            <person name="Vandepoele K."/>
            <person name="Reski R."/>
            <person name="Cuming A.C."/>
            <person name="Tuskan G.A."/>
            <person name="Maumus F."/>
            <person name="Salse J."/>
            <person name="Schmutz J."/>
            <person name="Rensing S.A."/>
        </authorList>
    </citation>
    <scope>NUCLEOTIDE SEQUENCE [LARGE SCALE GENOMIC DNA]</scope>
    <source>
        <strain evidence="2 3">cv. Gransden 2004</strain>
    </source>
</reference>
<dbReference type="EnsemblPlants" id="Pp3c6_21290V3.1">
    <property type="protein sequence ID" value="Pp3c6_21290V3.1"/>
    <property type="gene ID" value="Pp3c6_21290"/>
</dbReference>
<sequence length="35" mass="3986">MPLLRFTSRNKIDDALLRDMDNDTATVGDKVGRCF</sequence>
<keyword evidence="3" id="KW-1185">Reference proteome</keyword>
<dbReference type="AlphaFoldDB" id="A0A2K1KGJ4"/>
<dbReference type="Gramene" id="Pp3c6_21290V3.1">
    <property type="protein sequence ID" value="Pp3c6_21290V3.1"/>
    <property type="gene ID" value="Pp3c6_21290"/>
</dbReference>